<name>A0ABX7QX14_9GAMM</name>
<dbReference type="EMBL" id="CP071503">
    <property type="protein sequence ID" value="QSX35486.1"/>
    <property type="molecule type" value="Genomic_DNA"/>
</dbReference>
<proteinExistence type="predicted"/>
<dbReference type="InterPro" id="IPR029068">
    <property type="entry name" value="Glyas_Bleomycin-R_OHBP_Dase"/>
</dbReference>
<reference evidence="1 2" key="1">
    <citation type="submission" date="2021-03" db="EMBL/GenBank/DDBJ databases">
        <title>Novel species identification of genus Shewanella.</title>
        <authorList>
            <person name="Liu G."/>
            <person name="Zhang Q."/>
        </authorList>
    </citation>
    <scope>NUCLEOTIDE SEQUENCE [LARGE SCALE GENOMIC DNA]</scope>
    <source>
        <strain evidence="1 2">FJAT-51800</strain>
    </source>
</reference>
<dbReference type="Proteomes" id="UP000662770">
    <property type="component" value="Chromosome"/>
</dbReference>
<organism evidence="1 2">
    <name type="scientific">Shewanella avicenniae</name>
    <dbReference type="NCBI Taxonomy" id="2814294"/>
    <lineage>
        <taxon>Bacteria</taxon>
        <taxon>Pseudomonadati</taxon>
        <taxon>Pseudomonadota</taxon>
        <taxon>Gammaproteobacteria</taxon>
        <taxon>Alteromonadales</taxon>
        <taxon>Shewanellaceae</taxon>
        <taxon>Shewanella</taxon>
    </lineage>
</organism>
<protein>
    <submittedName>
        <fullName evidence="1">Hydroxylase</fullName>
    </submittedName>
</protein>
<sequence>MKVHYLEIVTPDVQKICVSYTQALGVSFSGPITELGGACMATLGDGLTLGIRAPMHTAEEPTIRPYYLVSDIEKAVKDAEESGAEVAVSPMEIPGRGKCAILFYGTIQSGLWQV</sequence>
<evidence type="ECO:0000313" key="1">
    <source>
        <dbReference type="EMBL" id="QSX35486.1"/>
    </source>
</evidence>
<accession>A0ABX7QX14</accession>
<evidence type="ECO:0000313" key="2">
    <source>
        <dbReference type="Proteomes" id="UP000662770"/>
    </source>
</evidence>
<keyword evidence="2" id="KW-1185">Reference proteome</keyword>
<dbReference type="Gene3D" id="3.10.180.10">
    <property type="entry name" value="2,3-Dihydroxybiphenyl 1,2-Dioxygenase, domain 1"/>
    <property type="match status" value="1"/>
</dbReference>
<gene>
    <name evidence="1" type="ORF">JYB87_11130</name>
</gene>
<dbReference type="SUPFAM" id="SSF54593">
    <property type="entry name" value="Glyoxalase/Bleomycin resistance protein/Dihydroxybiphenyl dioxygenase"/>
    <property type="match status" value="1"/>
</dbReference>